<dbReference type="InterPro" id="IPR051710">
    <property type="entry name" value="Phosphatase_SH3-domain"/>
</dbReference>
<name>A0AAD2D3F7_EUPCR</name>
<sequence length="241" mass="27578">MEESSESSCKGKYFCIIRHGERLDYVDGEEKKDIVEISDPGLSKEGHRQARVGGEYISEFCASKGAKRVKILASPCVRTTQTAVQIAKAIGTLSVTLDNRFVEWMKKPWFLKPLDEIEINALGIDNFKLKYLSEEDQEVTVAYLDNHTEELKEKYPEKMNSATNRYKDAIDEVLESAEMADNDMVIVVTHLFGLECFSEKFHGESANKDYCATSIVEKEEEEWRLLVDCESHWMGKEKKIN</sequence>
<dbReference type="AlphaFoldDB" id="A0AAD2D3F7"/>
<dbReference type="Proteomes" id="UP001295684">
    <property type="component" value="Unassembled WGS sequence"/>
</dbReference>
<dbReference type="PANTHER" id="PTHR16469:SF27">
    <property type="entry name" value="UBIQUITIN-ASSOCIATED AND SH3 DOMAIN-CONTAINING BA-RELATED"/>
    <property type="match status" value="1"/>
</dbReference>
<dbReference type="Gene3D" id="3.40.50.1240">
    <property type="entry name" value="Phosphoglycerate mutase-like"/>
    <property type="match status" value="1"/>
</dbReference>
<organism evidence="1 2">
    <name type="scientific">Euplotes crassus</name>
    <dbReference type="NCBI Taxonomy" id="5936"/>
    <lineage>
        <taxon>Eukaryota</taxon>
        <taxon>Sar</taxon>
        <taxon>Alveolata</taxon>
        <taxon>Ciliophora</taxon>
        <taxon>Intramacronucleata</taxon>
        <taxon>Spirotrichea</taxon>
        <taxon>Hypotrichia</taxon>
        <taxon>Euplotida</taxon>
        <taxon>Euplotidae</taxon>
        <taxon>Moneuplotes</taxon>
    </lineage>
</organism>
<evidence type="ECO:0000313" key="1">
    <source>
        <dbReference type="EMBL" id="CAI2379549.1"/>
    </source>
</evidence>
<keyword evidence="2" id="KW-1185">Reference proteome</keyword>
<dbReference type="InterPro" id="IPR029033">
    <property type="entry name" value="His_PPase_superfam"/>
</dbReference>
<dbReference type="EMBL" id="CAMPGE010021399">
    <property type="protein sequence ID" value="CAI2379549.1"/>
    <property type="molecule type" value="Genomic_DNA"/>
</dbReference>
<evidence type="ECO:0000313" key="2">
    <source>
        <dbReference type="Proteomes" id="UP001295684"/>
    </source>
</evidence>
<protein>
    <submittedName>
        <fullName evidence="1">Uncharacterized protein</fullName>
    </submittedName>
</protein>
<dbReference type="InterPro" id="IPR013078">
    <property type="entry name" value="His_Pase_superF_clade-1"/>
</dbReference>
<dbReference type="Pfam" id="PF00300">
    <property type="entry name" value="His_Phos_1"/>
    <property type="match status" value="1"/>
</dbReference>
<reference evidence="1" key="1">
    <citation type="submission" date="2023-07" db="EMBL/GenBank/DDBJ databases">
        <authorList>
            <consortium name="AG Swart"/>
            <person name="Singh M."/>
            <person name="Singh A."/>
            <person name="Seah K."/>
            <person name="Emmerich C."/>
        </authorList>
    </citation>
    <scope>NUCLEOTIDE SEQUENCE</scope>
    <source>
        <strain evidence="1">DP1</strain>
    </source>
</reference>
<gene>
    <name evidence="1" type="ORF">ECRASSUSDP1_LOCUS20959</name>
</gene>
<dbReference type="CDD" id="cd07067">
    <property type="entry name" value="HP_PGM_like"/>
    <property type="match status" value="1"/>
</dbReference>
<dbReference type="PANTHER" id="PTHR16469">
    <property type="entry name" value="UBIQUITIN-ASSOCIATED AND SH3 DOMAIN-CONTAINING BA-RELATED"/>
    <property type="match status" value="1"/>
</dbReference>
<accession>A0AAD2D3F7</accession>
<dbReference type="SUPFAM" id="SSF53254">
    <property type="entry name" value="Phosphoglycerate mutase-like"/>
    <property type="match status" value="1"/>
</dbReference>
<proteinExistence type="predicted"/>
<comment type="caution">
    <text evidence="1">The sequence shown here is derived from an EMBL/GenBank/DDBJ whole genome shotgun (WGS) entry which is preliminary data.</text>
</comment>